<evidence type="ECO:0008006" key="3">
    <source>
        <dbReference type="Google" id="ProtNLM"/>
    </source>
</evidence>
<dbReference type="GeneID" id="96874759"/>
<dbReference type="STRING" id="45658.VSVS12_03943"/>
<protein>
    <recommendedName>
        <fullName evidence="3">Phosphate ABC transporter substrate-binding protein</fullName>
    </recommendedName>
</protein>
<sequence length="161" mass="18169">MLNQNKALRRRYSPLHCGCCLVAILCLFISVNSIAMGAEQYAIFTLEQEFTPLSVSKARKLYRGKTKRLEGKKVELSDWPEASIERAEFYQSLLGKNTAQMNAHWASLSFSGKARPPKEMTTADVSALVQWMEEKSNRIGYAPLNHLPDDATVLFVVEEVK</sequence>
<name>A0A1C7FEM2_9VIBR</name>
<dbReference type="RefSeq" id="WP_065546231.1">
    <property type="nucleotide sequence ID" value="NZ_CP016415.1"/>
</dbReference>
<reference evidence="1 2" key="1">
    <citation type="submission" date="2016-07" db="EMBL/GenBank/DDBJ databases">
        <title>Genome sequencing of Vibrio scophthalmi strain VS-05, an isolated from Paralichthys olivaceus.</title>
        <authorList>
            <person name="Han H.-J."/>
        </authorList>
    </citation>
    <scope>NUCLEOTIDE SEQUENCE [LARGE SCALE GENOMIC DNA]</scope>
    <source>
        <strain evidence="1 2">VS-05</strain>
    </source>
</reference>
<accession>A0A1C7FEM2</accession>
<dbReference type="PATRIC" id="fig|45658.7.peg.3292"/>
<evidence type="ECO:0000313" key="2">
    <source>
        <dbReference type="Proteomes" id="UP000092528"/>
    </source>
</evidence>
<dbReference type="Proteomes" id="UP000092528">
    <property type="component" value="Chromosome 2"/>
</dbReference>
<dbReference type="SUPFAM" id="SSF53850">
    <property type="entry name" value="Periplasmic binding protein-like II"/>
    <property type="match status" value="1"/>
</dbReference>
<dbReference type="AlphaFoldDB" id="A0A1C7FEM2"/>
<evidence type="ECO:0000313" key="1">
    <source>
        <dbReference type="EMBL" id="ANU38371.1"/>
    </source>
</evidence>
<gene>
    <name evidence="1" type="ORF">VSVS05_03333</name>
</gene>
<organism evidence="1 2">
    <name type="scientific">Vibrio scophthalmi</name>
    <dbReference type="NCBI Taxonomy" id="45658"/>
    <lineage>
        <taxon>Bacteria</taxon>
        <taxon>Pseudomonadati</taxon>
        <taxon>Pseudomonadota</taxon>
        <taxon>Gammaproteobacteria</taxon>
        <taxon>Vibrionales</taxon>
        <taxon>Vibrionaceae</taxon>
        <taxon>Vibrio</taxon>
    </lineage>
</organism>
<dbReference type="EMBL" id="CP016415">
    <property type="protein sequence ID" value="ANU38371.1"/>
    <property type="molecule type" value="Genomic_DNA"/>
</dbReference>
<proteinExistence type="predicted"/>
<keyword evidence="2" id="KW-1185">Reference proteome</keyword>